<accession>A0AAU7TFF5</accession>
<organism evidence="1">
    <name type="scientific">Kribbella sp. HUAS MG21</name>
    <dbReference type="NCBI Taxonomy" id="3160966"/>
    <lineage>
        <taxon>Bacteria</taxon>
        <taxon>Bacillati</taxon>
        <taxon>Actinomycetota</taxon>
        <taxon>Actinomycetes</taxon>
        <taxon>Propionibacteriales</taxon>
        <taxon>Kribbellaceae</taxon>
        <taxon>Kribbella</taxon>
    </lineage>
</organism>
<protein>
    <submittedName>
        <fullName evidence="1">Uncharacterized protein</fullName>
    </submittedName>
</protein>
<evidence type="ECO:0000313" key="1">
    <source>
        <dbReference type="EMBL" id="XBV25477.1"/>
    </source>
</evidence>
<dbReference type="AlphaFoldDB" id="A0AAU7TFF5"/>
<reference evidence="1" key="1">
    <citation type="submission" date="2024-06" db="EMBL/GenBank/DDBJ databases">
        <title>Kribbella sp. strain HUAS MG21 genome sequences.</title>
        <authorList>
            <person name="Mo P."/>
        </authorList>
    </citation>
    <scope>NUCLEOTIDE SEQUENCE</scope>
    <source>
        <strain evidence="1">HUAS MG21</strain>
    </source>
</reference>
<dbReference type="EMBL" id="CP158165">
    <property type="protein sequence ID" value="XBV25477.1"/>
    <property type="molecule type" value="Genomic_DNA"/>
</dbReference>
<name>A0AAU7TFF5_9ACTN</name>
<proteinExistence type="predicted"/>
<dbReference type="RefSeq" id="WP_350278288.1">
    <property type="nucleotide sequence ID" value="NZ_CP158165.1"/>
</dbReference>
<sequence length="155" mass="17065">MMDTYNLVAPAVGEDYRGLLRAVAPLADVFGLLDKGPGTRMGESGREVLRRLGEHLLAADAVQAWPGSRIVGTSTQNRYLFRLDEESLEVLTTAASSLFDWVWPRLPEDLHFLRADGSTVLGTVAQEDDAWLELTAAEFDVVVGRLPRGVRLERG</sequence>
<gene>
    <name evidence="1" type="ORF">ABN611_03445</name>
</gene>